<evidence type="ECO:0000313" key="2">
    <source>
        <dbReference type="Proteomes" id="UP000265520"/>
    </source>
</evidence>
<dbReference type="AlphaFoldDB" id="A0A392QEY4"/>
<proteinExistence type="predicted"/>
<comment type="caution">
    <text evidence="1">The sequence shown here is derived from an EMBL/GenBank/DDBJ whole genome shotgun (WGS) entry which is preliminary data.</text>
</comment>
<protein>
    <submittedName>
        <fullName evidence="1">Uncharacterized protein</fullName>
    </submittedName>
</protein>
<accession>A0A392QEY4</accession>
<sequence length="51" mass="5639">MEAASLVQVARKNVVVRSTPVHLSECTDIFSCPTDEGESHVYVLPTQHDIE</sequence>
<reference evidence="1 2" key="1">
    <citation type="journal article" date="2018" name="Front. Plant Sci.">
        <title>Red Clover (Trifolium pratense) and Zigzag Clover (T. medium) - A Picture of Genomic Similarities and Differences.</title>
        <authorList>
            <person name="Dluhosova J."/>
            <person name="Istvanek J."/>
            <person name="Nedelnik J."/>
            <person name="Repkova J."/>
        </authorList>
    </citation>
    <scope>NUCLEOTIDE SEQUENCE [LARGE SCALE GENOMIC DNA]</scope>
    <source>
        <strain evidence="2">cv. 10/8</strain>
        <tissue evidence="1">Leaf</tissue>
    </source>
</reference>
<dbReference type="Proteomes" id="UP000265520">
    <property type="component" value="Unassembled WGS sequence"/>
</dbReference>
<organism evidence="1 2">
    <name type="scientific">Trifolium medium</name>
    <dbReference type="NCBI Taxonomy" id="97028"/>
    <lineage>
        <taxon>Eukaryota</taxon>
        <taxon>Viridiplantae</taxon>
        <taxon>Streptophyta</taxon>
        <taxon>Embryophyta</taxon>
        <taxon>Tracheophyta</taxon>
        <taxon>Spermatophyta</taxon>
        <taxon>Magnoliopsida</taxon>
        <taxon>eudicotyledons</taxon>
        <taxon>Gunneridae</taxon>
        <taxon>Pentapetalae</taxon>
        <taxon>rosids</taxon>
        <taxon>fabids</taxon>
        <taxon>Fabales</taxon>
        <taxon>Fabaceae</taxon>
        <taxon>Papilionoideae</taxon>
        <taxon>50 kb inversion clade</taxon>
        <taxon>NPAAA clade</taxon>
        <taxon>Hologalegina</taxon>
        <taxon>IRL clade</taxon>
        <taxon>Trifolieae</taxon>
        <taxon>Trifolium</taxon>
    </lineage>
</organism>
<name>A0A392QEY4_9FABA</name>
<evidence type="ECO:0000313" key="1">
    <source>
        <dbReference type="EMBL" id="MCI22933.1"/>
    </source>
</evidence>
<keyword evidence="2" id="KW-1185">Reference proteome</keyword>
<feature type="non-terminal residue" evidence="1">
    <location>
        <position position="51"/>
    </location>
</feature>
<dbReference type="EMBL" id="LXQA010133161">
    <property type="protein sequence ID" value="MCI22933.1"/>
    <property type="molecule type" value="Genomic_DNA"/>
</dbReference>